<feature type="signal peptide" evidence="2">
    <location>
        <begin position="1"/>
        <end position="16"/>
    </location>
</feature>
<reference evidence="3 4" key="1">
    <citation type="journal article" date="2016" name="Mol. Biol. Evol.">
        <title>Comparative Genomics of Early-Diverging Mushroom-Forming Fungi Provides Insights into the Origins of Lignocellulose Decay Capabilities.</title>
        <authorList>
            <person name="Nagy L.G."/>
            <person name="Riley R."/>
            <person name="Tritt A."/>
            <person name="Adam C."/>
            <person name="Daum C."/>
            <person name="Floudas D."/>
            <person name="Sun H."/>
            <person name="Yadav J.S."/>
            <person name="Pangilinan J."/>
            <person name="Larsson K.H."/>
            <person name="Matsuura K."/>
            <person name="Barry K."/>
            <person name="Labutti K."/>
            <person name="Kuo R."/>
            <person name="Ohm R.A."/>
            <person name="Bhattacharya S.S."/>
            <person name="Shirouzu T."/>
            <person name="Yoshinaga Y."/>
            <person name="Martin F.M."/>
            <person name="Grigoriev I.V."/>
            <person name="Hibbett D.S."/>
        </authorList>
    </citation>
    <scope>NUCLEOTIDE SEQUENCE [LARGE SCALE GENOMIC DNA]</scope>
    <source>
        <strain evidence="3 4">HHB14362 ss-1</strain>
    </source>
</reference>
<dbReference type="InParanoid" id="A0A165QIS8"/>
<evidence type="ECO:0000256" key="2">
    <source>
        <dbReference type="SAM" id="SignalP"/>
    </source>
</evidence>
<organism evidence="3 4">
    <name type="scientific">Neolentinus lepideus HHB14362 ss-1</name>
    <dbReference type="NCBI Taxonomy" id="1314782"/>
    <lineage>
        <taxon>Eukaryota</taxon>
        <taxon>Fungi</taxon>
        <taxon>Dikarya</taxon>
        <taxon>Basidiomycota</taxon>
        <taxon>Agaricomycotina</taxon>
        <taxon>Agaricomycetes</taxon>
        <taxon>Gloeophyllales</taxon>
        <taxon>Gloeophyllaceae</taxon>
        <taxon>Neolentinus</taxon>
    </lineage>
</organism>
<dbReference type="AlphaFoldDB" id="A0A165QIS8"/>
<name>A0A165QIS8_9AGAM</name>
<feature type="transmembrane region" description="Helical" evidence="1">
    <location>
        <begin position="129"/>
        <end position="152"/>
    </location>
</feature>
<keyword evidence="1" id="KW-1133">Transmembrane helix</keyword>
<protein>
    <recommendedName>
        <fullName evidence="5">Mid2 domain-containing protein</fullName>
    </recommendedName>
</protein>
<sequence>MRAVLAVALLPLSVLAQSLSPSLTASVGWSTFAVGGGIAAVPYTTSVPVTPATQTQCWVYETLQDGVASVPLPASASVPSNAVCWQIYSTGGGTMRVPMTPALASIPTEIPTASTTSSGNQSSSNRVKIIVPAVLVPIASIALIAAVSVYFIRRKSRRDATEKRAWVDRPGGWVPDVEQSHVAGPISITLAKAHPQKSSQT</sequence>
<dbReference type="OrthoDB" id="10514988at2759"/>
<evidence type="ECO:0000313" key="4">
    <source>
        <dbReference type="Proteomes" id="UP000076761"/>
    </source>
</evidence>
<evidence type="ECO:0008006" key="5">
    <source>
        <dbReference type="Google" id="ProtNLM"/>
    </source>
</evidence>
<keyword evidence="4" id="KW-1185">Reference proteome</keyword>
<dbReference type="Proteomes" id="UP000076761">
    <property type="component" value="Unassembled WGS sequence"/>
</dbReference>
<dbReference type="EMBL" id="KV425595">
    <property type="protein sequence ID" value="KZT22487.1"/>
    <property type="molecule type" value="Genomic_DNA"/>
</dbReference>
<evidence type="ECO:0000256" key="1">
    <source>
        <dbReference type="SAM" id="Phobius"/>
    </source>
</evidence>
<keyword evidence="1" id="KW-0472">Membrane</keyword>
<gene>
    <name evidence="3" type="ORF">NEOLEDRAFT_1137946</name>
</gene>
<keyword evidence="1" id="KW-0812">Transmembrane</keyword>
<proteinExistence type="predicted"/>
<accession>A0A165QIS8</accession>
<evidence type="ECO:0000313" key="3">
    <source>
        <dbReference type="EMBL" id="KZT22487.1"/>
    </source>
</evidence>
<keyword evidence="2" id="KW-0732">Signal</keyword>
<feature type="chain" id="PRO_5007864994" description="Mid2 domain-containing protein" evidence="2">
    <location>
        <begin position="17"/>
        <end position="201"/>
    </location>
</feature>